<dbReference type="GO" id="GO:0005524">
    <property type="term" value="F:ATP binding"/>
    <property type="evidence" value="ECO:0007669"/>
    <property type="project" value="UniProtKB-KW"/>
</dbReference>
<organism evidence="12 13">
    <name type="scientific">Thalassoglobus polymorphus</name>
    <dbReference type="NCBI Taxonomy" id="2527994"/>
    <lineage>
        <taxon>Bacteria</taxon>
        <taxon>Pseudomonadati</taxon>
        <taxon>Planctomycetota</taxon>
        <taxon>Planctomycetia</taxon>
        <taxon>Planctomycetales</taxon>
        <taxon>Planctomycetaceae</taxon>
        <taxon>Thalassoglobus</taxon>
    </lineage>
</organism>
<comment type="similarity">
    <text evidence="2">Belongs to the asparagine synthetase family.</text>
</comment>
<dbReference type="CDD" id="cd00712">
    <property type="entry name" value="AsnB"/>
    <property type="match status" value="1"/>
</dbReference>
<comment type="catalytic activity">
    <reaction evidence="7">
        <text>L-aspartate + L-glutamine + ATP + H2O = L-asparagine + L-glutamate + AMP + diphosphate + H(+)</text>
        <dbReference type="Rhea" id="RHEA:12228"/>
        <dbReference type="ChEBI" id="CHEBI:15377"/>
        <dbReference type="ChEBI" id="CHEBI:15378"/>
        <dbReference type="ChEBI" id="CHEBI:29985"/>
        <dbReference type="ChEBI" id="CHEBI:29991"/>
        <dbReference type="ChEBI" id="CHEBI:30616"/>
        <dbReference type="ChEBI" id="CHEBI:33019"/>
        <dbReference type="ChEBI" id="CHEBI:58048"/>
        <dbReference type="ChEBI" id="CHEBI:58359"/>
        <dbReference type="ChEBI" id="CHEBI:456215"/>
        <dbReference type="EC" id="6.3.5.4"/>
    </reaction>
</comment>
<dbReference type="RefSeq" id="WP_145202919.1">
    <property type="nucleotide sequence ID" value="NZ_CP036267.1"/>
</dbReference>
<dbReference type="Pfam" id="PF00733">
    <property type="entry name" value="Asn_synthase"/>
    <property type="match status" value="1"/>
</dbReference>
<feature type="binding site" evidence="9">
    <location>
        <begin position="362"/>
        <end position="363"/>
    </location>
    <ligand>
        <name>ATP</name>
        <dbReference type="ChEBI" id="CHEBI:30616"/>
    </ligand>
</feature>
<keyword evidence="8" id="KW-0061">Asparagine biosynthesis</keyword>
<evidence type="ECO:0000256" key="5">
    <source>
        <dbReference type="ARBA" id="ARBA00022840"/>
    </source>
</evidence>
<evidence type="ECO:0000259" key="11">
    <source>
        <dbReference type="PROSITE" id="PS51278"/>
    </source>
</evidence>
<dbReference type="AlphaFoldDB" id="A0A517QSN4"/>
<evidence type="ECO:0000256" key="6">
    <source>
        <dbReference type="ARBA" id="ARBA00022962"/>
    </source>
</evidence>
<feature type="domain" description="Glutamine amidotransferase type-2" evidence="11">
    <location>
        <begin position="2"/>
        <end position="213"/>
    </location>
</feature>
<dbReference type="Pfam" id="PF13537">
    <property type="entry name" value="GATase_7"/>
    <property type="match status" value="1"/>
</dbReference>
<dbReference type="SUPFAM" id="SSF52402">
    <property type="entry name" value="Adenine nucleotide alpha hydrolases-like"/>
    <property type="match status" value="1"/>
</dbReference>
<dbReference type="SUPFAM" id="SSF56235">
    <property type="entry name" value="N-terminal nucleophile aminohydrolases (Ntn hydrolases)"/>
    <property type="match status" value="1"/>
</dbReference>
<evidence type="ECO:0000256" key="8">
    <source>
        <dbReference type="PIRSR" id="PIRSR001589-1"/>
    </source>
</evidence>
<comment type="pathway">
    <text evidence="1">Amino-acid biosynthesis; L-asparagine biosynthesis; L-asparagine from L-aspartate (L-Gln route): step 1/1.</text>
</comment>
<keyword evidence="8" id="KW-0028">Amino-acid biosynthesis</keyword>
<dbReference type="InterPro" id="IPR051786">
    <property type="entry name" value="ASN_synthetase/amidase"/>
</dbReference>
<dbReference type="InterPro" id="IPR006426">
    <property type="entry name" value="Asn_synth_AEB"/>
</dbReference>
<evidence type="ECO:0000256" key="2">
    <source>
        <dbReference type="ARBA" id="ARBA00005752"/>
    </source>
</evidence>
<sequence>MCGIAGVLFADGAQPVEEVRLREMADSIAHRGPDAEGIWKASGIGLAHRRLSIIDLSDGNQPIANEDGSVQVVFNGEIYNYRELQSELIAKGHRFRTNSDTEVLVHLYEEMGVEFVKRLRGMFAVALWDVKRQRLVLARDRVGQKPLYYFQDEKRVLFGSEIKAILSWGNIPREINLEALESYLTFGVVPGELSIFRNIHKLPAATTLVIDRNNWRATPQKYWQLNFEPDESKSLDQWIEELSNKFDETTDAHRIADVPVGAFLSGGVDSSAVVGSLMQSGTEAIKTFSIGFEEEAFSELPYAKIIAEKFQTEHIEETVTSDAVAGLADLVHYYDEPFADSSAIPTMAVCKVAHEHVKVVLSGDGGDEAFGGYSRYAHDLKEAKLRALLPQWFRKSILHQAAIIWPKADWLPRPMRLKTALTNLSLKDDAAYANTISLCRPDMRRELLRQDVSEHLNGYHPEDRIIRGFQQGNTSPLNGMLSADTSMLLPDDFLTKVDRASMAVGLEVRPPMVDHEFLELASKVPSSLKVKDGETKWIFKKACEKRLPLDIIWRRKQGFEIPADDWLRGPLREIFESQVLSQNSQVANFIEIKTAKKLYNAHLNKTGRYGSVLWSLLVLGCWMNHWCSE</sequence>
<dbReference type="InterPro" id="IPR033738">
    <property type="entry name" value="AsnB_N"/>
</dbReference>
<dbReference type="Proteomes" id="UP000315724">
    <property type="component" value="Chromosome"/>
</dbReference>
<dbReference type="InterPro" id="IPR014729">
    <property type="entry name" value="Rossmann-like_a/b/a_fold"/>
</dbReference>
<feature type="binding site" evidence="9">
    <location>
        <position position="290"/>
    </location>
    <ligand>
        <name>ATP</name>
        <dbReference type="ChEBI" id="CHEBI:30616"/>
    </ligand>
</feature>
<reference evidence="12 13" key="1">
    <citation type="submission" date="2019-02" db="EMBL/GenBank/DDBJ databases">
        <title>Deep-cultivation of Planctomycetes and their phenomic and genomic characterization uncovers novel biology.</title>
        <authorList>
            <person name="Wiegand S."/>
            <person name="Jogler M."/>
            <person name="Boedeker C."/>
            <person name="Pinto D."/>
            <person name="Vollmers J."/>
            <person name="Rivas-Marin E."/>
            <person name="Kohn T."/>
            <person name="Peeters S.H."/>
            <person name="Heuer A."/>
            <person name="Rast P."/>
            <person name="Oberbeckmann S."/>
            <person name="Bunk B."/>
            <person name="Jeske O."/>
            <person name="Meyerdierks A."/>
            <person name="Storesund J.E."/>
            <person name="Kallscheuer N."/>
            <person name="Luecker S."/>
            <person name="Lage O.M."/>
            <person name="Pohl T."/>
            <person name="Merkel B.J."/>
            <person name="Hornburger P."/>
            <person name="Mueller R.-W."/>
            <person name="Bruemmer F."/>
            <person name="Labrenz M."/>
            <person name="Spormann A.M."/>
            <person name="Op den Camp H."/>
            <person name="Overmann J."/>
            <person name="Amann R."/>
            <person name="Jetten M.S.M."/>
            <person name="Mascher T."/>
            <person name="Medema M.H."/>
            <person name="Devos D.P."/>
            <person name="Kaster A.-K."/>
            <person name="Ovreas L."/>
            <person name="Rohde M."/>
            <person name="Galperin M.Y."/>
            <person name="Jogler C."/>
        </authorList>
    </citation>
    <scope>NUCLEOTIDE SEQUENCE [LARGE SCALE GENOMIC DNA]</scope>
    <source>
        <strain evidence="12 13">Mal48</strain>
    </source>
</reference>
<feature type="active site" description="For GATase activity" evidence="8">
    <location>
        <position position="2"/>
    </location>
</feature>
<dbReference type="PANTHER" id="PTHR43284">
    <property type="entry name" value="ASPARAGINE SYNTHETASE (GLUTAMINE-HYDROLYZING)"/>
    <property type="match status" value="1"/>
</dbReference>
<dbReference type="PIRSF" id="PIRSF001589">
    <property type="entry name" value="Asn_synthetase_glu-h"/>
    <property type="match status" value="1"/>
</dbReference>
<dbReference type="GO" id="GO:0005829">
    <property type="term" value="C:cytosol"/>
    <property type="evidence" value="ECO:0007669"/>
    <property type="project" value="TreeGrafter"/>
</dbReference>
<name>A0A517QSN4_9PLAN</name>
<evidence type="ECO:0000256" key="3">
    <source>
        <dbReference type="ARBA" id="ARBA00012737"/>
    </source>
</evidence>
<evidence type="ECO:0000256" key="7">
    <source>
        <dbReference type="ARBA" id="ARBA00048741"/>
    </source>
</evidence>
<keyword evidence="6 8" id="KW-0315">Glutamine amidotransferase</keyword>
<evidence type="ECO:0000256" key="9">
    <source>
        <dbReference type="PIRSR" id="PIRSR001589-2"/>
    </source>
</evidence>
<gene>
    <name evidence="12" type="primary">asnB_2</name>
    <name evidence="12" type="ORF">Mal48_39160</name>
</gene>
<evidence type="ECO:0000256" key="10">
    <source>
        <dbReference type="PIRSR" id="PIRSR001589-3"/>
    </source>
</evidence>
<dbReference type="PANTHER" id="PTHR43284:SF1">
    <property type="entry name" value="ASPARAGINE SYNTHETASE"/>
    <property type="match status" value="1"/>
</dbReference>
<dbReference type="Gene3D" id="3.40.50.620">
    <property type="entry name" value="HUPs"/>
    <property type="match status" value="1"/>
</dbReference>
<dbReference type="Gene3D" id="3.60.20.10">
    <property type="entry name" value="Glutamine Phosphoribosylpyrophosphate, subunit 1, domain 1"/>
    <property type="match status" value="1"/>
</dbReference>
<accession>A0A517QSN4</accession>
<dbReference type="EC" id="6.3.5.4" evidence="3"/>
<dbReference type="InterPro" id="IPR029055">
    <property type="entry name" value="Ntn_hydrolases_N"/>
</dbReference>
<dbReference type="InterPro" id="IPR001962">
    <property type="entry name" value="Asn_synthase"/>
</dbReference>
<dbReference type="EMBL" id="CP036267">
    <property type="protein sequence ID" value="QDT34648.1"/>
    <property type="molecule type" value="Genomic_DNA"/>
</dbReference>
<dbReference type="PROSITE" id="PS51278">
    <property type="entry name" value="GATASE_TYPE_2"/>
    <property type="match status" value="1"/>
</dbReference>
<dbReference type="CDD" id="cd01991">
    <property type="entry name" value="Asn_synthase_B_C"/>
    <property type="match status" value="1"/>
</dbReference>
<evidence type="ECO:0000313" key="13">
    <source>
        <dbReference type="Proteomes" id="UP000315724"/>
    </source>
</evidence>
<keyword evidence="12" id="KW-0436">Ligase</keyword>
<proteinExistence type="inferred from homology"/>
<dbReference type="NCBIfam" id="TIGR01536">
    <property type="entry name" value="asn_synth_AEB"/>
    <property type="match status" value="1"/>
</dbReference>
<evidence type="ECO:0000313" key="12">
    <source>
        <dbReference type="EMBL" id="QDT34648.1"/>
    </source>
</evidence>
<keyword evidence="4 9" id="KW-0547">Nucleotide-binding</keyword>
<feature type="site" description="Important for beta-aspartyl-AMP intermediate formation" evidence="10">
    <location>
        <position position="364"/>
    </location>
</feature>
<dbReference type="GO" id="GO:0004066">
    <property type="term" value="F:asparagine synthase (glutamine-hydrolyzing) activity"/>
    <property type="evidence" value="ECO:0007669"/>
    <property type="project" value="UniProtKB-EC"/>
</dbReference>
<evidence type="ECO:0000256" key="1">
    <source>
        <dbReference type="ARBA" id="ARBA00005187"/>
    </source>
</evidence>
<keyword evidence="13" id="KW-1185">Reference proteome</keyword>
<feature type="binding site" evidence="9">
    <location>
        <position position="100"/>
    </location>
    <ligand>
        <name>L-glutamine</name>
        <dbReference type="ChEBI" id="CHEBI:58359"/>
    </ligand>
</feature>
<dbReference type="KEGG" id="tpol:Mal48_39160"/>
<dbReference type="OrthoDB" id="9763290at2"/>
<dbReference type="GO" id="GO:0006529">
    <property type="term" value="P:asparagine biosynthetic process"/>
    <property type="evidence" value="ECO:0007669"/>
    <property type="project" value="UniProtKB-KW"/>
</dbReference>
<dbReference type="InterPro" id="IPR017932">
    <property type="entry name" value="GATase_2_dom"/>
</dbReference>
<keyword evidence="5 9" id="KW-0067">ATP-binding</keyword>
<protein>
    <recommendedName>
        <fullName evidence="3">asparagine synthase (glutamine-hydrolyzing)</fullName>
        <ecNumber evidence="3">6.3.5.4</ecNumber>
    </recommendedName>
</protein>
<evidence type="ECO:0000256" key="4">
    <source>
        <dbReference type="ARBA" id="ARBA00022741"/>
    </source>
</evidence>